<keyword evidence="2" id="KW-0964">Secreted</keyword>
<evidence type="ECO:0000256" key="10">
    <source>
        <dbReference type="SAM" id="MobiDB-lite"/>
    </source>
</evidence>
<feature type="active site" description="Charge relay system" evidence="7 8">
    <location>
        <position position="301"/>
    </location>
</feature>
<dbReference type="Gene3D" id="2.60.120.380">
    <property type="match status" value="1"/>
</dbReference>
<dbReference type="SUPFAM" id="SSF52025">
    <property type="entry name" value="PA domain"/>
    <property type="match status" value="1"/>
</dbReference>
<evidence type="ECO:0000259" key="11">
    <source>
        <dbReference type="Pfam" id="PF00082"/>
    </source>
</evidence>
<feature type="domain" description="PA" evidence="13">
    <location>
        <begin position="470"/>
        <end position="556"/>
    </location>
</feature>
<dbReference type="InterPro" id="IPR015500">
    <property type="entry name" value="Peptidase_S8_subtilisin-rel"/>
</dbReference>
<dbReference type="Gene3D" id="2.60.40.10">
    <property type="entry name" value="Immunoglobulins"/>
    <property type="match status" value="1"/>
</dbReference>
<dbReference type="InterPro" id="IPR023828">
    <property type="entry name" value="Peptidase_S8_Ser-AS"/>
</dbReference>
<dbReference type="PROSITE" id="PS00136">
    <property type="entry name" value="SUBTILASE_ASP"/>
    <property type="match status" value="1"/>
</dbReference>
<comment type="similarity">
    <text evidence="1 8 9">Belongs to the peptidase S8 family.</text>
</comment>
<feature type="region of interest" description="Disordered" evidence="10">
    <location>
        <begin position="96"/>
        <end position="118"/>
    </location>
</feature>
<dbReference type="PROSITE" id="PS51892">
    <property type="entry name" value="SUBTILASE"/>
    <property type="match status" value="1"/>
</dbReference>
<dbReference type="PRINTS" id="PR00723">
    <property type="entry name" value="SUBTILISIN"/>
</dbReference>
<dbReference type="GO" id="GO:0006508">
    <property type="term" value="P:proteolysis"/>
    <property type="evidence" value="ECO:0007669"/>
    <property type="project" value="UniProtKB-KW"/>
</dbReference>
<reference evidence="17 18" key="1">
    <citation type="submission" date="2019-01" db="EMBL/GenBank/DDBJ databases">
        <title>Novel species of Nocardioides.</title>
        <authorList>
            <person name="Liu Q."/>
            <person name="Xin Y.-H."/>
        </authorList>
    </citation>
    <scope>NUCLEOTIDE SEQUENCE [LARGE SCALE GENOMIC DNA]</scope>
    <source>
        <strain evidence="17 18">CGMCC 4.6875</strain>
    </source>
</reference>
<evidence type="ECO:0000256" key="5">
    <source>
        <dbReference type="ARBA" id="ARBA00022801"/>
    </source>
</evidence>
<feature type="domain" description="Peptidase S8/S53" evidence="11">
    <location>
        <begin position="211"/>
        <end position="674"/>
    </location>
</feature>
<organism evidence="17 18">
    <name type="scientific">Nocardioides ganghwensis</name>
    <dbReference type="NCBI Taxonomy" id="252230"/>
    <lineage>
        <taxon>Bacteria</taxon>
        <taxon>Bacillati</taxon>
        <taxon>Actinomycetota</taxon>
        <taxon>Actinomycetes</taxon>
        <taxon>Propionibacteriales</taxon>
        <taxon>Nocardioidaceae</taxon>
        <taxon>Nocardioides</taxon>
    </lineage>
</organism>
<dbReference type="EMBL" id="SDWU01000024">
    <property type="protein sequence ID" value="RYB98293.1"/>
    <property type="molecule type" value="Genomic_DNA"/>
</dbReference>
<dbReference type="InterPro" id="IPR032109">
    <property type="entry name" value="Big_3_5"/>
</dbReference>
<feature type="active site" description="Charge relay system" evidence="7 8">
    <location>
        <position position="630"/>
    </location>
</feature>
<dbReference type="GO" id="GO:0005975">
    <property type="term" value="P:carbohydrate metabolic process"/>
    <property type="evidence" value="ECO:0007669"/>
    <property type="project" value="UniProtKB-ARBA"/>
</dbReference>
<dbReference type="CDD" id="cd02120">
    <property type="entry name" value="PA_subtilisin_like"/>
    <property type="match status" value="1"/>
</dbReference>
<dbReference type="Pfam" id="PF05922">
    <property type="entry name" value="Inhibitor_I9"/>
    <property type="match status" value="1"/>
</dbReference>
<comment type="caution">
    <text evidence="17">The sequence shown here is derived from an EMBL/GenBank/DDBJ whole genome shotgun (WGS) entry which is preliminary data.</text>
</comment>
<evidence type="ECO:0000256" key="7">
    <source>
        <dbReference type="PIRSR" id="PIRSR615500-1"/>
    </source>
</evidence>
<keyword evidence="3 8" id="KW-0645">Protease</keyword>
<dbReference type="InterPro" id="IPR045051">
    <property type="entry name" value="SBT"/>
</dbReference>
<keyword evidence="4" id="KW-0732">Signal</keyword>
<feature type="active site" description="Charge relay system" evidence="7 8">
    <location>
        <position position="220"/>
    </location>
</feature>
<accession>A0A4Q2S740</accession>
<gene>
    <name evidence="17" type="ORF">EUA07_18275</name>
</gene>
<dbReference type="InterPro" id="IPR013783">
    <property type="entry name" value="Ig-like_fold"/>
</dbReference>
<dbReference type="Gene3D" id="3.50.30.30">
    <property type="match status" value="1"/>
</dbReference>
<dbReference type="InterPro" id="IPR007280">
    <property type="entry name" value="Peptidase_C_arc/bac"/>
</dbReference>
<evidence type="ECO:0000256" key="2">
    <source>
        <dbReference type="ARBA" id="ARBA00022525"/>
    </source>
</evidence>
<feature type="domain" description="Bacterial Ig-like" evidence="16">
    <location>
        <begin position="1409"/>
        <end position="1495"/>
    </location>
</feature>
<evidence type="ECO:0000313" key="17">
    <source>
        <dbReference type="EMBL" id="RYB98293.1"/>
    </source>
</evidence>
<dbReference type="Pfam" id="PF00082">
    <property type="entry name" value="Peptidase_S8"/>
    <property type="match status" value="1"/>
</dbReference>
<feature type="domain" description="Inhibitor I9" evidence="15">
    <location>
        <begin position="87"/>
        <end position="182"/>
    </location>
</feature>
<dbReference type="InterPro" id="IPR037045">
    <property type="entry name" value="S8pro/Inhibitor_I9_sf"/>
</dbReference>
<dbReference type="InterPro" id="IPR000209">
    <property type="entry name" value="Peptidase_S8/S53_dom"/>
</dbReference>
<keyword evidence="18" id="KW-1185">Reference proteome</keyword>
<dbReference type="InterPro" id="IPR046450">
    <property type="entry name" value="PA_dom_sf"/>
</dbReference>
<dbReference type="InterPro" id="IPR036852">
    <property type="entry name" value="Peptidase_S8/S53_dom_sf"/>
</dbReference>
<dbReference type="NCBIfam" id="TIGR01451">
    <property type="entry name" value="B_ant_repeat"/>
    <property type="match status" value="1"/>
</dbReference>
<dbReference type="InterPro" id="IPR047589">
    <property type="entry name" value="DUF11_rpt"/>
</dbReference>
<feature type="domain" description="Peptidase C-terminal archaeal/bacterial" evidence="14">
    <location>
        <begin position="896"/>
        <end position="958"/>
    </location>
</feature>
<dbReference type="InterPro" id="IPR023827">
    <property type="entry name" value="Peptidase_S8_Asp-AS"/>
</dbReference>
<keyword evidence="6 8" id="KW-0720">Serine protease</keyword>
<dbReference type="InterPro" id="IPR003137">
    <property type="entry name" value="PA_domain"/>
</dbReference>
<dbReference type="Pfam" id="PF02225">
    <property type="entry name" value="PA"/>
    <property type="match status" value="1"/>
</dbReference>
<evidence type="ECO:0000259" key="16">
    <source>
        <dbReference type="Pfam" id="PF16640"/>
    </source>
</evidence>
<feature type="domain" description="DUF11" evidence="12">
    <location>
        <begin position="1047"/>
        <end position="1114"/>
    </location>
</feature>
<name>A0A4Q2S740_9ACTN</name>
<dbReference type="InterPro" id="IPR010259">
    <property type="entry name" value="S8pro/Inhibitor_I9"/>
</dbReference>
<dbReference type="Pfam" id="PF16640">
    <property type="entry name" value="Big_3_5"/>
    <property type="match status" value="1"/>
</dbReference>
<evidence type="ECO:0000256" key="3">
    <source>
        <dbReference type="ARBA" id="ARBA00022670"/>
    </source>
</evidence>
<dbReference type="PANTHER" id="PTHR10795">
    <property type="entry name" value="PROPROTEIN CONVERTASE SUBTILISIN/KEXIN"/>
    <property type="match status" value="1"/>
</dbReference>
<dbReference type="Proteomes" id="UP000293291">
    <property type="component" value="Unassembled WGS sequence"/>
</dbReference>
<evidence type="ECO:0000256" key="8">
    <source>
        <dbReference type="PROSITE-ProRule" id="PRU01240"/>
    </source>
</evidence>
<feature type="region of interest" description="Disordered" evidence="10">
    <location>
        <begin position="290"/>
        <end position="311"/>
    </location>
</feature>
<dbReference type="PROSITE" id="PS00138">
    <property type="entry name" value="SUBTILASE_SER"/>
    <property type="match status" value="1"/>
</dbReference>
<evidence type="ECO:0000259" key="14">
    <source>
        <dbReference type="Pfam" id="PF04151"/>
    </source>
</evidence>
<evidence type="ECO:0000259" key="12">
    <source>
        <dbReference type="Pfam" id="PF01345"/>
    </source>
</evidence>
<sequence>MTYAFALGGASSCGRASLVEREIRVIRRTIAAGAATSVAAALLVPWGTAANAADFDPGTLKPEKATPAQAFDKGTVLELGTGKKAETYIVQLDAPAVPTRDSAERRGEASTQSESAYRSEIKSEQADLVSSISQVTGGSAKVLYRYTEALNGIAVNLTRAQAQKVSRLDGVAAVQVDFERELTTDKGPEWIGAPSIWDGSNVPAAFDGNKGEGVIVGILDSGLNPENPSFADVVPAEDGGDGYDHTNPLGAGNYLGMCDPANTAQYVANWGCNDKLIGYYNFENPAAGGNPFDDPYDDDGHGSHTGSTTAGNQVDATAYAAKGTPNEFSVTSTIKGVAPHANIIGYDVCDGGCQGYSILASINQAILDDVDVINYSIGSSAASNPWTDPDAVAFLNAREAGIHVATSAGNAGPGAATLGSPGDVPWMTTVGATTHDRKYVSSVTDLASDAGAGPGDIAGAGLSGPTDAAYPLVDARSVNGNALCEAEKFPAGTDFTGQIVLCDRGVTGRVQKGEVVAALNAEGMVLANDPASGDSLNGDAHALPAAHITYDDGVALREWMGSVTGEEAALSGSVADIKDENGDIMAAFSSRGPNRAVSMISPSVSAPGVDILAAAGADNEVVWEFISGTSMASPHTAGALALLRGMQLDVPEADQWSPAEAQSALMTTAERDITDSDGTAADWFDMGSGRIELRRAAKAGFVLDEDLAGYQGANPALGGDVRELNTASMADDECLQTCEWTRTLTGTATGAGTWTVSVENVSDGITLDTDVDTVALTDGGTADVTVTATVDAGVATDKWLFGTLVLTPPAGSEAPVAHLPVGVLPSAGVLPESIDITTRRDAGSQVESGFEAIAISDLQIDASGLVPEDSVELSIAEDSTNTDPYDGNGTHVEMLEVPAGATSLIAKLENPTAPDFDLYVGKGEVSAANEIAMSASAGSDEVIEIANPEPGTYWVLVQNWEASTAGGTDTTDLVTAVVAGDQGNLRAEGPEGALPAATPFSIRTFWDEDAMEAGQTWHGTLTLGTSPASPGDIGVVPVTVERVEDDVTKTADVEEAAPGDTITYTVEVAPNVSREDLTYTITDALPEGTTYVEGSATDGATFADGTVSWTGELATTYGLEGTYSFATSAEDESCTTPFGGYLDLAELDIPADDGVTGDTASFDAFGTGDFGFYGTSYRGLNFADDGFLTYGDGYGDPGAGDEPWTVQSVPDVAKPNNVAAMLWQDMEFRYDLASGAGVTLASTAGANGFDPGEIGIIEYDNMRFYDDDAGTFGQIDMQAWVVDGSNDMWFAYDNITAGNGILLGGNAQAPVTIGTENAGGTSGQAVVNAGNAGPVLEDGLVVCATYDGPVAESASFSYQVTVDGDVHERQRLVNEAVHTTSDPGAKPASATDTVVVKGASERSEVALSINPDRIETGQTTAATATVFSAGETVATGTVEFWAGDRKVTTATLDATGKATATLGGFTTAGTIPVTAKYLGDPANLGSTSAPVNLVVSAPGAPTPKVKSRIDVDAPKVIKQGKRAKLKIAVSAPNVVPTGTVEVTVKGALKKKTWTLTLNEYGKARLKLPKATKVGKIKVKVEYLGDAAVLGSKERLKIRVVKN</sequence>
<dbReference type="Pfam" id="PF01345">
    <property type="entry name" value="DUF11"/>
    <property type="match status" value="1"/>
</dbReference>
<dbReference type="InterPro" id="IPR001434">
    <property type="entry name" value="OmcB-like_DUF11"/>
</dbReference>
<evidence type="ECO:0000313" key="18">
    <source>
        <dbReference type="Proteomes" id="UP000293291"/>
    </source>
</evidence>
<keyword evidence="5 8" id="KW-0378">Hydrolase</keyword>
<dbReference type="OrthoDB" id="614750at2"/>
<dbReference type="Pfam" id="PF04151">
    <property type="entry name" value="PPC"/>
    <property type="match status" value="1"/>
</dbReference>
<evidence type="ECO:0000256" key="9">
    <source>
        <dbReference type="RuleBase" id="RU003355"/>
    </source>
</evidence>
<evidence type="ECO:0000259" key="13">
    <source>
        <dbReference type="Pfam" id="PF02225"/>
    </source>
</evidence>
<dbReference type="SUPFAM" id="SSF52743">
    <property type="entry name" value="Subtilisin-like"/>
    <property type="match status" value="1"/>
</dbReference>
<evidence type="ECO:0000256" key="4">
    <source>
        <dbReference type="ARBA" id="ARBA00022729"/>
    </source>
</evidence>
<evidence type="ECO:0000256" key="6">
    <source>
        <dbReference type="ARBA" id="ARBA00022825"/>
    </source>
</evidence>
<protein>
    <submittedName>
        <fullName evidence="17">DUF11 domain-containing protein</fullName>
    </submittedName>
</protein>
<evidence type="ECO:0000259" key="15">
    <source>
        <dbReference type="Pfam" id="PF05922"/>
    </source>
</evidence>
<dbReference type="Gene3D" id="3.40.50.200">
    <property type="entry name" value="Peptidase S8/S53 domain"/>
    <property type="match status" value="1"/>
</dbReference>
<proteinExistence type="inferred from homology"/>
<dbReference type="Gene3D" id="3.30.70.80">
    <property type="entry name" value="Peptidase S8 propeptide/proteinase inhibitor I9"/>
    <property type="match status" value="1"/>
</dbReference>
<dbReference type="GO" id="GO:0004252">
    <property type="term" value="F:serine-type endopeptidase activity"/>
    <property type="evidence" value="ECO:0007669"/>
    <property type="project" value="UniProtKB-UniRule"/>
</dbReference>
<evidence type="ECO:0000256" key="1">
    <source>
        <dbReference type="ARBA" id="ARBA00011073"/>
    </source>
</evidence>
<dbReference type="Gene3D" id="2.60.40.740">
    <property type="match status" value="1"/>
</dbReference>